<proteinExistence type="predicted"/>
<dbReference type="Proteomes" id="UP000005850">
    <property type="component" value="Chromosome"/>
</dbReference>
<dbReference type="KEGG" id="blr:BRLA_c015250"/>
<dbReference type="SUPFAM" id="SSF48452">
    <property type="entry name" value="TPR-like"/>
    <property type="match status" value="1"/>
</dbReference>
<dbReference type="RefSeq" id="WP_003338072.1">
    <property type="nucleotide sequence ID" value="NZ_CP007806.1"/>
</dbReference>
<keyword evidence="2" id="KW-1185">Reference proteome</keyword>
<organism evidence="1 2">
    <name type="scientific">Brevibacillus laterosporus LMG 15441</name>
    <dbReference type="NCBI Taxonomy" id="1042163"/>
    <lineage>
        <taxon>Bacteria</taxon>
        <taxon>Bacillati</taxon>
        <taxon>Bacillota</taxon>
        <taxon>Bacilli</taxon>
        <taxon>Bacillales</taxon>
        <taxon>Paenibacillaceae</taxon>
        <taxon>Brevibacillus</taxon>
    </lineage>
</organism>
<name>A0A075R3W9_BRELA</name>
<gene>
    <name evidence="1" type="ORF">BRLA_c015250</name>
</gene>
<dbReference type="STRING" id="1042163.BRLA_c015250"/>
<dbReference type="eggNOG" id="COG4783">
    <property type="taxonomic scope" value="Bacteria"/>
</dbReference>
<dbReference type="Gene3D" id="1.25.40.10">
    <property type="entry name" value="Tetratricopeptide repeat domain"/>
    <property type="match status" value="1"/>
</dbReference>
<sequence>MSDFIEFQNEDGQSMQLSREDFQNTIIPKYMELYWNENEKLREFAMELVRQEFPEQASKAADRLLELYGPIEPAMIFRSIVHMQIGEFPQAQKLLHETIDQYPESATAHLNLARLYAHGGEEHTAGLLLQKSLLIDPNQDNALEWLTTSFMEAGKKEELYQYLTELGNREGAWRPHYVLALVALKEGDLLTAMNMFKETLEKVNGHEEIVMNVTGELGQAGYVYQLIQISEQYWKPSFERPYAGFNYINALLQTDETKKAIDVLKELVEHTREEFKPAVQEYVDKLPQELLEAHQAEEKNPVATNGETKKSWWKIW</sequence>
<evidence type="ECO:0000313" key="2">
    <source>
        <dbReference type="Proteomes" id="UP000005850"/>
    </source>
</evidence>
<dbReference type="HOGENOM" id="CLU_911296_0_0_9"/>
<evidence type="ECO:0000313" key="1">
    <source>
        <dbReference type="EMBL" id="AIG25853.1"/>
    </source>
</evidence>
<dbReference type="EMBL" id="CP007806">
    <property type="protein sequence ID" value="AIG25853.1"/>
    <property type="molecule type" value="Genomic_DNA"/>
</dbReference>
<dbReference type="InterPro" id="IPR011990">
    <property type="entry name" value="TPR-like_helical_dom_sf"/>
</dbReference>
<dbReference type="AlphaFoldDB" id="A0A075R3W9"/>
<keyword evidence="1" id="KW-0449">Lipoprotein</keyword>
<dbReference type="Pfam" id="PF13432">
    <property type="entry name" value="TPR_16"/>
    <property type="match status" value="1"/>
</dbReference>
<reference evidence="1 2" key="1">
    <citation type="journal article" date="2011" name="J. Bacteriol.">
        <title>Genome sequence of Brevibacillus laterosporus LMG 15441, a pathogen of invertebrates.</title>
        <authorList>
            <person name="Djukic M."/>
            <person name="Poehlein A."/>
            <person name="Thurmer A."/>
            <person name="Daniel R."/>
        </authorList>
    </citation>
    <scope>NUCLEOTIDE SEQUENCE [LARGE SCALE GENOMIC DNA]</scope>
    <source>
        <strain evidence="1 2">LMG 15441</strain>
    </source>
</reference>
<protein>
    <submittedName>
        <fullName evidence="1">TPR-repeat lipoprotein</fullName>
    </submittedName>
</protein>
<accession>A0A075R3W9</accession>